<evidence type="ECO:0000256" key="1">
    <source>
        <dbReference type="ARBA" id="ARBA00022737"/>
    </source>
</evidence>
<organism evidence="6 7">
    <name type="scientific">Pogona vitticeps</name>
    <name type="common">central bearded dragon</name>
    <dbReference type="NCBI Taxonomy" id="103695"/>
    <lineage>
        <taxon>Eukaryota</taxon>
        <taxon>Metazoa</taxon>
        <taxon>Chordata</taxon>
        <taxon>Craniata</taxon>
        <taxon>Vertebrata</taxon>
        <taxon>Euteleostomi</taxon>
        <taxon>Lepidosauria</taxon>
        <taxon>Squamata</taxon>
        <taxon>Bifurcata</taxon>
        <taxon>Unidentata</taxon>
        <taxon>Episquamata</taxon>
        <taxon>Toxicofera</taxon>
        <taxon>Iguania</taxon>
        <taxon>Acrodonta</taxon>
        <taxon>Agamidae</taxon>
        <taxon>Amphibolurinae</taxon>
        <taxon>Pogona</taxon>
    </lineage>
</organism>
<evidence type="ECO:0000256" key="4">
    <source>
        <dbReference type="SAM" id="MobiDB-lite"/>
    </source>
</evidence>
<dbReference type="RefSeq" id="XP_072852449.1">
    <property type="nucleotide sequence ID" value="XM_072996348.1"/>
</dbReference>
<protein>
    <submittedName>
        <fullName evidence="7">Cytoskeleton-associated protein 5-like</fullName>
    </submittedName>
</protein>
<feature type="region of interest" description="Disordered" evidence="4">
    <location>
        <begin position="644"/>
        <end position="667"/>
    </location>
</feature>
<feature type="domain" description="TOG" evidence="5">
    <location>
        <begin position="391"/>
        <end position="629"/>
    </location>
</feature>
<evidence type="ECO:0000256" key="3">
    <source>
        <dbReference type="PROSITE-ProRule" id="PRU00103"/>
    </source>
</evidence>
<feature type="repeat" description="HEAT" evidence="3">
    <location>
        <begin position="212"/>
        <end position="250"/>
    </location>
</feature>
<sequence>MLEPQDAPEQELSEESCERAAAAVLPASCLQHLDSPDPQPCRRNDAVDISKKISAELISKMQDANWKVQREGLEEVLRMLREVHAIQPTLGDLPVALNSCLHDSNRAIVKLTLAVLQQLARVMGPALRHHVKTLGLSIITILRDSTGSLRAAALATVEAWAEQTGVKEWLDGEELLANLKKENGSQRQGLLGWLAQQLPSSSSSVSTDLLRCVPHLYSALEDRHEETRLAACKALPFFLLHLGSEKMSESASKLKPASREQVLALLEKAKAVHPTKANSDFSKPLSVISRGTSWFKSTLAPIQESPTVSFLAEKVESGELGLDLKKASPEGAVPKPKRPPNVKIQVKFGMKEDTSKLGPIFIVVPKGKEQRAKDEKFLKVLKWNFPTPSSKYVEQLKAQMSGCLSNWLQEEMFHSNFQHHIRALTVMTKRLEAEKEGVISCLDLVLKWLSLRLFDTNTWVLMETLEYLRKLFALLVEERYQLTEIEASSFLPYLLLKMGVTKESILKEVRAIVKQVTVVYPPSRTFVFLLEGAQAKNANQRVGCLKELGWLLKAYGPEVCQPNPSKVLKTILTLTGDSNNAVHMAALRVIGIARNVYGVEAFKMIGNISDKHMSLLEEDIKEAEGKQGREEKLGSQFLNLSARVGSAEGSKQSHGTDSDSEEEDGVFHPDEPEMENADIMPFCNHPTVDNIFLQHPPRESPTKGGNPLNIDMVICQVASGSIGTSVEALFQIQEVLNQEDKVEAMSGHINQFLIASVQQLKFIHRLYVTAEEEMRREQVIQLYRCVVGDMISLFQVEELAREASAGVLKDLLSSLITLLLDSPVEELQEAQKIAQSVTFLITKVLEKLDHNRILKTLLLILREVMTASVSLVAFSEMVAKCLWKVAGHLPETMDGVNVDQVLLDIHVFMKALPQEKLKKYQSSYPFRAMKTLVHVLCKLKGTEILDHLTLIKDRSESELEAYLWKIVGYPGEQADVEAEEAPPSPAEDKADDTLAEIFEKIRSKKAARAGLVELYEYKEKCPQADFEPFLKNCSLFISSYVKRGLAVIASKRERNNSFAEKPD</sequence>
<dbReference type="Proteomes" id="UP001652642">
    <property type="component" value="Chromosome 3"/>
</dbReference>
<proteinExistence type="inferred from homology"/>
<evidence type="ECO:0000256" key="2">
    <source>
        <dbReference type="ARBA" id="ARBA00025722"/>
    </source>
</evidence>
<comment type="similarity">
    <text evidence="2">Belongs to the TOG/XMAP215 family.</text>
</comment>
<feature type="domain" description="TOG" evidence="5">
    <location>
        <begin position="45"/>
        <end position="275"/>
    </location>
</feature>
<dbReference type="InterPro" id="IPR034085">
    <property type="entry name" value="TOG"/>
</dbReference>
<dbReference type="PANTHER" id="PTHR12609">
    <property type="entry name" value="MICROTUBULE ASSOCIATED PROTEIN XMAP215"/>
    <property type="match status" value="1"/>
</dbReference>
<keyword evidence="1" id="KW-0677">Repeat</keyword>
<gene>
    <name evidence="7" type="primary">LOC140706092</name>
</gene>
<name>A0ABM5G472_9SAUR</name>
<dbReference type="InterPro" id="IPR021133">
    <property type="entry name" value="HEAT_type_2"/>
</dbReference>
<dbReference type="SUPFAM" id="SSF48371">
    <property type="entry name" value="ARM repeat"/>
    <property type="match status" value="1"/>
</dbReference>
<dbReference type="InterPro" id="IPR016024">
    <property type="entry name" value="ARM-type_fold"/>
</dbReference>
<dbReference type="PROSITE" id="PS50077">
    <property type="entry name" value="HEAT_REPEAT"/>
    <property type="match status" value="1"/>
</dbReference>
<dbReference type="GeneID" id="140706092"/>
<evidence type="ECO:0000313" key="6">
    <source>
        <dbReference type="Proteomes" id="UP001652642"/>
    </source>
</evidence>
<dbReference type="InterPro" id="IPR011989">
    <property type="entry name" value="ARM-like"/>
</dbReference>
<accession>A0ABM5G472</accession>
<evidence type="ECO:0000313" key="7">
    <source>
        <dbReference type="RefSeq" id="XP_072852449.1"/>
    </source>
</evidence>
<dbReference type="InterPro" id="IPR045110">
    <property type="entry name" value="XMAP215"/>
</dbReference>
<reference evidence="7" key="1">
    <citation type="submission" date="2025-08" db="UniProtKB">
        <authorList>
            <consortium name="RefSeq"/>
        </authorList>
    </citation>
    <scope>IDENTIFICATION</scope>
</reference>
<keyword evidence="6" id="KW-1185">Reference proteome</keyword>
<dbReference type="SMART" id="SM01349">
    <property type="entry name" value="TOG"/>
    <property type="match status" value="2"/>
</dbReference>
<evidence type="ECO:0000259" key="5">
    <source>
        <dbReference type="SMART" id="SM01349"/>
    </source>
</evidence>
<dbReference type="Gene3D" id="1.25.10.10">
    <property type="entry name" value="Leucine-rich Repeat Variant"/>
    <property type="match status" value="2"/>
</dbReference>